<evidence type="ECO:0000256" key="2">
    <source>
        <dbReference type="SAM" id="SignalP"/>
    </source>
</evidence>
<feature type="signal peptide" evidence="2">
    <location>
        <begin position="1"/>
        <end position="16"/>
    </location>
</feature>
<name>A0AAD8FNG9_ACIOX</name>
<dbReference type="EMBL" id="JAGXEW010002803">
    <property type="protein sequence ID" value="KAK1116357.1"/>
    <property type="molecule type" value="Genomic_DNA"/>
</dbReference>
<dbReference type="InterPro" id="IPR000668">
    <property type="entry name" value="Peptidase_C1A_C"/>
</dbReference>
<feature type="chain" id="PRO_5042014713" evidence="2">
    <location>
        <begin position="17"/>
        <end position="82"/>
    </location>
</feature>
<evidence type="ECO:0000313" key="4">
    <source>
        <dbReference type="EMBL" id="KAK1116357.1"/>
    </source>
</evidence>
<dbReference type="AlphaFoldDB" id="A0AAD8FNG9"/>
<feature type="domain" description="Peptidase C1A papain C-terminal" evidence="3">
    <location>
        <begin position="12"/>
        <end position="81"/>
    </location>
</feature>
<dbReference type="Gene3D" id="3.90.70.10">
    <property type="entry name" value="Cysteine proteinases"/>
    <property type="match status" value="1"/>
</dbReference>
<dbReference type="GO" id="GO:0006508">
    <property type="term" value="P:proteolysis"/>
    <property type="evidence" value="ECO:0007669"/>
    <property type="project" value="InterPro"/>
</dbReference>
<dbReference type="PANTHER" id="PTHR12411">
    <property type="entry name" value="CYSTEINE PROTEASE FAMILY C1-RELATED"/>
    <property type="match status" value="1"/>
</dbReference>
<dbReference type="InterPro" id="IPR038765">
    <property type="entry name" value="Papain-like_cys_pep_sf"/>
</dbReference>
<proteinExistence type="inferred from homology"/>
<dbReference type="PROSITE" id="PS00639">
    <property type="entry name" value="THIOL_PROTEASE_HIS"/>
    <property type="match status" value="1"/>
</dbReference>
<dbReference type="Proteomes" id="UP001230051">
    <property type="component" value="Unassembled WGS sequence"/>
</dbReference>
<dbReference type="InterPro" id="IPR025660">
    <property type="entry name" value="Pept_his_AS"/>
</dbReference>
<sequence>MFRLTCILLSLSYSLGIYYEPECTRNANHAVLVVGYGDSDGKPFWILKNSYGNDWGEGGYMRLAKDIGNHCGIANHGVYPVV</sequence>
<dbReference type="SUPFAM" id="SSF54001">
    <property type="entry name" value="Cysteine proteinases"/>
    <property type="match status" value="1"/>
</dbReference>
<keyword evidence="5" id="KW-1185">Reference proteome</keyword>
<comment type="similarity">
    <text evidence="1">Belongs to the peptidase C1 family.</text>
</comment>
<accession>A0AAD8FNG9</accession>
<dbReference type="GO" id="GO:0008234">
    <property type="term" value="F:cysteine-type peptidase activity"/>
    <property type="evidence" value="ECO:0007669"/>
    <property type="project" value="InterPro"/>
</dbReference>
<dbReference type="Pfam" id="PF00112">
    <property type="entry name" value="Peptidase_C1"/>
    <property type="match status" value="1"/>
</dbReference>
<dbReference type="InterPro" id="IPR013128">
    <property type="entry name" value="Peptidase_C1A"/>
</dbReference>
<keyword evidence="2" id="KW-0732">Signal</keyword>
<comment type="caution">
    <text evidence="4">The sequence shown here is derived from an EMBL/GenBank/DDBJ whole genome shotgun (WGS) entry which is preliminary data.</text>
</comment>
<evidence type="ECO:0000256" key="1">
    <source>
        <dbReference type="ARBA" id="ARBA00008455"/>
    </source>
</evidence>
<evidence type="ECO:0000259" key="3">
    <source>
        <dbReference type="Pfam" id="PF00112"/>
    </source>
</evidence>
<organism evidence="4 5">
    <name type="scientific">Acipenser oxyrinchus oxyrinchus</name>
    <dbReference type="NCBI Taxonomy" id="40147"/>
    <lineage>
        <taxon>Eukaryota</taxon>
        <taxon>Metazoa</taxon>
        <taxon>Chordata</taxon>
        <taxon>Craniata</taxon>
        <taxon>Vertebrata</taxon>
        <taxon>Euteleostomi</taxon>
        <taxon>Actinopterygii</taxon>
        <taxon>Chondrostei</taxon>
        <taxon>Acipenseriformes</taxon>
        <taxon>Acipenseridae</taxon>
        <taxon>Acipenser</taxon>
    </lineage>
</organism>
<evidence type="ECO:0000313" key="5">
    <source>
        <dbReference type="Proteomes" id="UP001230051"/>
    </source>
</evidence>
<reference evidence="4" key="1">
    <citation type="submission" date="2022-02" db="EMBL/GenBank/DDBJ databases">
        <title>Atlantic sturgeon de novo genome assembly.</title>
        <authorList>
            <person name="Stock M."/>
            <person name="Klopp C."/>
            <person name="Guiguen Y."/>
            <person name="Cabau C."/>
            <person name="Parinello H."/>
            <person name="Santidrian Yebra-Pimentel E."/>
            <person name="Kuhl H."/>
            <person name="Dirks R.P."/>
            <person name="Guessner J."/>
            <person name="Wuertz S."/>
            <person name="Du K."/>
            <person name="Schartl M."/>
        </authorList>
    </citation>
    <scope>NUCLEOTIDE SEQUENCE</scope>
    <source>
        <strain evidence="4">STURGEONOMICS-FGT-2020</strain>
        <tissue evidence="4">Whole blood</tissue>
    </source>
</reference>
<gene>
    <name evidence="4" type="primary">CTSS</name>
    <name evidence="4" type="ORF">AOXY_G38884</name>
</gene>
<protein>
    <submittedName>
        <fullName evidence="4">Cathepsin L1-like</fullName>
    </submittedName>
</protein>